<dbReference type="Gene3D" id="1.10.3680.10">
    <property type="entry name" value="TerB-like"/>
    <property type="match status" value="1"/>
</dbReference>
<keyword evidence="1" id="KW-0472">Membrane</keyword>
<dbReference type="Gene3D" id="1.10.287.110">
    <property type="entry name" value="DnaJ domain"/>
    <property type="match status" value="1"/>
</dbReference>
<dbReference type="InterPro" id="IPR050817">
    <property type="entry name" value="DjlA_DnaK_co-chaperone"/>
</dbReference>
<accession>F4GM68</accession>
<evidence type="ECO:0000313" key="4">
    <source>
        <dbReference type="Proteomes" id="UP000007939"/>
    </source>
</evidence>
<dbReference type="CDD" id="cd06257">
    <property type="entry name" value="DnaJ"/>
    <property type="match status" value="1"/>
</dbReference>
<dbReference type="InterPro" id="IPR036869">
    <property type="entry name" value="J_dom_sf"/>
</dbReference>
<keyword evidence="1" id="KW-0812">Transmembrane</keyword>
<organism evidence="3 4">
    <name type="scientific">Parasphaerochaeta coccoides (strain ATCC BAA-1237 / DSM 17374 / SPN1)</name>
    <name type="common">Sphaerochaeta coccoides</name>
    <dbReference type="NCBI Taxonomy" id="760011"/>
    <lineage>
        <taxon>Bacteria</taxon>
        <taxon>Pseudomonadati</taxon>
        <taxon>Spirochaetota</taxon>
        <taxon>Spirochaetia</taxon>
        <taxon>Spirochaetales</taxon>
        <taxon>Sphaerochaetaceae</taxon>
        <taxon>Parasphaerochaeta</taxon>
    </lineage>
</organism>
<dbReference type="RefSeq" id="WP_013740437.1">
    <property type="nucleotide sequence ID" value="NC_015436.1"/>
</dbReference>
<dbReference type="STRING" id="760011.Spico_1846"/>
<dbReference type="InterPro" id="IPR007791">
    <property type="entry name" value="DjlA_N"/>
</dbReference>
<dbReference type="InterPro" id="IPR001623">
    <property type="entry name" value="DnaJ_domain"/>
</dbReference>
<keyword evidence="1" id="KW-1133">Transmembrane helix</keyword>
<feature type="transmembrane region" description="Helical" evidence="1">
    <location>
        <begin position="12"/>
        <end position="32"/>
    </location>
</feature>
<dbReference type="PRINTS" id="PR00625">
    <property type="entry name" value="JDOMAIN"/>
</dbReference>
<reference evidence="4" key="1">
    <citation type="submission" date="2011-04" db="EMBL/GenBank/DDBJ databases">
        <title>The complete genome of Spirochaeta coccoides DSM 17374.</title>
        <authorList>
            <person name="Lucas S."/>
            <person name="Copeland A."/>
            <person name="Lapidus A."/>
            <person name="Bruce D."/>
            <person name="Goodwin L."/>
            <person name="Pitluck S."/>
            <person name="Peters L."/>
            <person name="Kyrpides N."/>
            <person name="Mavromatis K."/>
            <person name="Pagani I."/>
            <person name="Ivanova N."/>
            <person name="Ovchinnikova G."/>
            <person name="Lu M."/>
            <person name="Detter J.C."/>
            <person name="Tapia R."/>
            <person name="Han C."/>
            <person name="Land M."/>
            <person name="Hauser L."/>
            <person name="Markowitz V."/>
            <person name="Cheng J.-F."/>
            <person name="Hugenholtz P."/>
            <person name="Woyke T."/>
            <person name="Wu D."/>
            <person name="Spring S."/>
            <person name="Schroeder M."/>
            <person name="Brambilla E."/>
            <person name="Klenk H.-P."/>
            <person name="Eisen J.A."/>
        </authorList>
    </citation>
    <scope>NUCLEOTIDE SEQUENCE [LARGE SCALE GENOMIC DNA]</scope>
    <source>
        <strain evidence="4">ATCC BAA-1237 / DSM 17374 / SPN1</strain>
    </source>
</reference>
<dbReference type="Pfam" id="PF00226">
    <property type="entry name" value="DnaJ"/>
    <property type="match status" value="1"/>
</dbReference>
<dbReference type="Pfam" id="PF05099">
    <property type="entry name" value="TerB"/>
    <property type="match status" value="1"/>
</dbReference>
<dbReference type="KEGG" id="scc:Spico_1846"/>
<dbReference type="SMART" id="SM00271">
    <property type="entry name" value="DnaJ"/>
    <property type="match status" value="1"/>
</dbReference>
<keyword evidence="4" id="KW-1185">Reference proteome</keyword>
<feature type="domain" description="J" evidence="2">
    <location>
        <begin position="216"/>
        <end position="280"/>
    </location>
</feature>
<dbReference type="EMBL" id="CP002659">
    <property type="protein sequence ID" value="AEC03044.1"/>
    <property type="molecule type" value="Genomic_DNA"/>
</dbReference>
<proteinExistence type="predicted"/>
<dbReference type="OrthoDB" id="9779889at2"/>
<sequence>MGWFGKIIGGMFGWLVGGPLGLVAGIAFGHAMDKASDSESDHDASAGTHSHHSPFQVFSSMRGHEERSRLIFFVAAFSMLARIATSDDDKVSDAEYRKVLDFINGDLQLDPYSKTYALRVFQAALKTEGSFEDFAHQFKQNFSTQEGLLLLMMDILYRVCTADGTPGRRAMEMLGSAERIFSIPADIRESLRARYLHGTGSKSHGASHTTFSSDSKPYEILNITSQATDEEVRKAYRALSREFHPDMIASKGLPPEFSKFAEAKFLEIQEAYEEIKRRRGLN</sequence>
<dbReference type="PANTHER" id="PTHR24074">
    <property type="entry name" value="CO-CHAPERONE PROTEIN DJLA"/>
    <property type="match status" value="1"/>
</dbReference>
<dbReference type="AlphaFoldDB" id="F4GM68"/>
<dbReference type="PROSITE" id="PS50076">
    <property type="entry name" value="DNAJ_2"/>
    <property type="match status" value="1"/>
</dbReference>
<evidence type="ECO:0000256" key="1">
    <source>
        <dbReference type="SAM" id="Phobius"/>
    </source>
</evidence>
<dbReference type="eggNOG" id="COG1076">
    <property type="taxonomic scope" value="Bacteria"/>
</dbReference>
<gene>
    <name evidence="3" type="ordered locus">Spico_1846</name>
</gene>
<dbReference type="SUPFAM" id="SSF46565">
    <property type="entry name" value="Chaperone J-domain"/>
    <property type="match status" value="1"/>
</dbReference>
<evidence type="ECO:0000313" key="3">
    <source>
        <dbReference type="EMBL" id="AEC03044.1"/>
    </source>
</evidence>
<dbReference type="Proteomes" id="UP000007939">
    <property type="component" value="Chromosome"/>
</dbReference>
<reference evidence="3 4" key="2">
    <citation type="journal article" date="2012" name="Stand. Genomic Sci.">
        <title>Complete genome sequence of the termite hindgut bacterium Spirochaeta coccoides type strain (SPN1(T)), reclassification in the genus Sphaerochaeta as Sphaerochaeta coccoides comb. nov. and emendations of the family Spirochaetaceae and the genus Sphaerochaeta.</title>
        <authorList>
            <person name="Abt B."/>
            <person name="Han C."/>
            <person name="Scheuner C."/>
            <person name="Lu M."/>
            <person name="Lapidus A."/>
            <person name="Nolan M."/>
            <person name="Lucas S."/>
            <person name="Hammon N."/>
            <person name="Deshpande S."/>
            <person name="Cheng J.F."/>
            <person name="Tapia R."/>
            <person name="Goodwin L.A."/>
            <person name="Pitluck S."/>
            <person name="Liolios K."/>
            <person name="Pagani I."/>
            <person name="Ivanova N."/>
            <person name="Mavromatis K."/>
            <person name="Mikhailova N."/>
            <person name="Huntemann M."/>
            <person name="Pati A."/>
            <person name="Chen A."/>
            <person name="Palaniappan K."/>
            <person name="Land M."/>
            <person name="Hauser L."/>
            <person name="Brambilla E.M."/>
            <person name="Rohde M."/>
            <person name="Spring S."/>
            <person name="Gronow S."/>
            <person name="Goker M."/>
            <person name="Woyke T."/>
            <person name="Bristow J."/>
            <person name="Eisen J.A."/>
            <person name="Markowitz V."/>
            <person name="Hugenholtz P."/>
            <person name="Kyrpides N.C."/>
            <person name="Klenk H.P."/>
            <person name="Detter J.C."/>
        </authorList>
    </citation>
    <scope>NUCLEOTIDE SEQUENCE [LARGE SCALE GENOMIC DNA]</scope>
    <source>
        <strain evidence="4">ATCC BAA-1237 / DSM 17374 / SPN1</strain>
    </source>
</reference>
<name>F4GM68_PARC1</name>
<protein>
    <submittedName>
        <fullName evidence="3">Heat shock protein DnaJ domain protein</fullName>
    </submittedName>
</protein>
<evidence type="ECO:0000259" key="2">
    <source>
        <dbReference type="PROSITE" id="PS50076"/>
    </source>
</evidence>
<dbReference type="InterPro" id="IPR029024">
    <property type="entry name" value="TerB-like"/>
</dbReference>
<dbReference type="HOGENOM" id="CLU_066221_2_0_12"/>
<keyword evidence="3" id="KW-0346">Stress response</keyword>